<dbReference type="EMBL" id="KN818275">
    <property type="protein sequence ID" value="KIL62136.1"/>
    <property type="molecule type" value="Genomic_DNA"/>
</dbReference>
<keyword evidence="4" id="KW-1185">Reference proteome</keyword>
<dbReference type="OrthoDB" id="5978656at2759"/>
<evidence type="ECO:0000259" key="2">
    <source>
        <dbReference type="Pfam" id="PF00266"/>
    </source>
</evidence>
<keyword evidence="1" id="KW-0663">Pyridoxal phosphate</keyword>
<dbReference type="FunCoup" id="A0A0C2WZ50">
    <property type="interactions" value="16"/>
</dbReference>
<dbReference type="AlphaFoldDB" id="A0A0C2WZ50"/>
<dbReference type="HOGENOM" id="CLU_003433_3_0_1"/>
<dbReference type="PANTHER" id="PTHR43092:SF2">
    <property type="entry name" value="HERCYNYLCYSTEINE SULFOXIDE LYASE"/>
    <property type="match status" value="1"/>
</dbReference>
<dbReference type="PANTHER" id="PTHR43092">
    <property type="entry name" value="L-CYSTEINE DESULFHYDRASE"/>
    <property type="match status" value="1"/>
</dbReference>
<dbReference type="Gene3D" id="3.90.1150.10">
    <property type="entry name" value="Aspartate Aminotransferase, domain 1"/>
    <property type="match status" value="1"/>
</dbReference>
<accession>A0A0C2WZ50</accession>
<dbReference type="Pfam" id="PF00266">
    <property type="entry name" value="Aminotran_5"/>
    <property type="match status" value="1"/>
</dbReference>
<dbReference type="Proteomes" id="UP000054549">
    <property type="component" value="Unassembled WGS sequence"/>
</dbReference>
<organism evidence="3 4">
    <name type="scientific">Amanita muscaria (strain Koide BX008)</name>
    <dbReference type="NCBI Taxonomy" id="946122"/>
    <lineage>
        <taxon>Eukaryota</taxon>
        <taxon>Fungi</taxon>
        <taxon>Dikarya</taxon>
        <taxon>Basidiomycota</taxon>
        <taxon>Agaricomycotina</taxon>
        <taxon>Agaricomycetes</taxon>
        <taxon>Agaricomycetidae</taxon>
        <taxon>Agaricales</taxon>
        <taxon>Pluteineae</taxon>
        <taxon>Amanitaceae</taxon>
        <taxon>Amanita</taxon>
    </lineage>
</organism>
<sequence>MTTGIDAIDTKTIFTQPPPKFGHDLLKHFAIDPDYINLNHGSYGSTPLVVLKAAQDLLLEIESNPDLFHRLTMSPRVISAREQIAKFIGAKTDEVVFTGNASMAMSTVLRNIEWEEDDSILITNTTYPSFHRTAQYLSNVIPHPKFEVLTLNFPLTHEEILTRFREKVRSLPPGKHRVAVIDAIVSGPAVLMPWERMVKICAEEGVLSVIDAAHAIGQQVGLDLTEAKPDFWFSNLHKWLYVKRTCAVLYIPERNRHIIKSSIPTSYAYRPLEERTVASFVEQFAWTSTIDFTPPLSIPTALAFREWIGGEECINSYCHTLALDGGRRLAEILKTRVMDPQGDLTMNMVNVRLPLPGTDVLPFTLELNLKIQNRLLRDFKVYSAHFPHNGVWWTRCSAQTYSEVSLVRAIKLHALFAGDSICLEISDFEKVGEAWLQVCEEIVKEYNLPPYHSELDLSSHQT</sequence>
<dbReference type="InterPro" id="IPR015424">
    <property type="entry name" value="PyrdxlP-dep_Trfase"/>
</dbReference>
<evidence type="ECO:0000313" key="4">
    <source>
        <dbReference type="Proteomes" id="UP000054549"/>
    </source>
</evidence>
<evidence type="ECO:0000256" key="1">
    <source>
        <dbReference type="ARBA" id="ARBA00022898"/>
    </source>
</evidence>
<reference evidence="3 4" key="1">
    <citation type="submission" date="2014-04" db="EMBL/GenBank/DDBJ databases">
        <title>Evolutionary Origins and Diversification of the Mycorrhizal Mutualists.</title>
        <authorList>
            <consortium name="DOE Joint Genome Institute"/>
            <consortium name="Mycorrhizal Genomics Consortium"/>
            <person name="Kohler A."/>
            <person name="Kuo A."/>
            <person name="Nagy L.G."/>
            <person name="Floudas D."/>
            <person name="Copeland A."/>
            <person name="Barry K.W."/>
            <person name="Cichocki N."/>
            <person name="Veneault-Fourrey C."/>
            <person name="LaButti K."/>
            <person name="Lindquist E.A."/>
            <person name="Lipzen A."/>
            <person name="Lundell T."/>
            <person name="Morin E."/>
            <person name="Murat C."/>
            <person name="Riley R."/>
            <person name="Ohm R."/>
            <person name="Sun H."/>
            <person name="Tunlid A."/>
            <person name="Henrissat B."/>
            <person name="Grigoriev I.V."/>
            <person name="Hibbett D.S."/>
            <person name="Martin F."/>
        </authorList>
    </citation>
    <scope>NUCLEOTIDE SEQUENCE [LARGE SCALE GENOMIC DNA]</scope>
    <source>
        <strain evidence="3 4">Koide BX008</strain>
    </source>
</reference>
<proteinExistence type="predicted"/>
<dbReference type="InterPro" id="IPR000192">
    <property type="entry name" value="Aminotrans_V_dom"/>
</dbReference>
<dbReference type="STRING" id="946122.A0A0C2WZ50"/>
<feature type="domain" description="Aminotransferase class V" evidence="2">
    <location>
        <begin position="46"/>
        <end position="253"/>
    </location>
</feature>
<name>A0A0C2WZ50_AMAMK</name>
<gene>
    <name evidence="3" type="ORF">M378DRAFT_179837</name>
</gene>
<dbReference type="InParanoid" id="A0A0C2WZ50"/>
<dbReference type="SUPFAM" id="SSF53383">
    <property type="entry name" value="PLP-dependent transferases"/>
    <property type="match status" value="1"/>
</dbReference>
<dbReference type="Gene3D" id="3.40.640.10">
    <property type="entry name" value="Type I PLP-dependent aspartate aminotransferase-like (Major domain)"/>
    <property type="match status" value="1"/>
</dbReference>
<protein>
    <recommendedName>
        <fullName evidence="2">Aminotransferase class V domain-containing protein</fullName>
    </recommendedName>
</protein>
<dbReference type="InterPro" id="IPR015422">
    <property type="entry name" value="PyrdxlP-dep_Trfase_small"/>
</dbReference>
<dbReference type="InterPro" id="IPR015421">
    <property type="entry name" value="PyrdxlP-dep_Trfase_major"/>
</dbReference>
<evidence type="ECO:0000313" key="3">
    <source>
        <dbReference type="EMBL" id="KIL62136.1"/>
    </source>
</evidence>